<feature type="compositionally biased region" description="Basic residues" evidence="1">
    <location>
        <begin position="19"/>
        <end position="38"/>
    </location>
</feature>
<reference evidence="3" key="1">
    <citation type="submission" date="2013-03" db="EMBL/GenBank/DDBJ databases">
        <title>The Genome Sequence of Anopheles dirus WRAIR2.</title>
        <authorList>
            <consortium name="The Broad Institute Genomics Platform"/>
            <person name="Neafsey D.E."/>
            <person name="Walton C."/>
            <person name="Walker B."/>
            <person name="Young S.K."/>
            <person name="Zeng Q."/>
            <person name="Gargeya S."/>
            <person name="Fitzgerald M."/>
            <person name="Haas B."/>
            <person name="Abouelleil A."/>
            <person name="Allen A.W."/>
            <person name="Alvarado L."/>
            <person name="Arachchi H.M."/>
            <person name="Berlin A.M."/>
            <person name="Chapman S.B."/>
            <person name="Gainer-Dewar J."/>
            <person name="Goldberg J."/>
            <person name="Griggs A."/>
            <person name="Gujja S."/>
            <person name="Hansen M."/>
            <person name="Howarth C."/>
            <person name="Imamovic A."/>
            <person name="Ireland A."/>
            <person name="Larimer J."/>
            <person name="McCowan C."/>
            <person name="Murphy C."/>
            <person name="Pearson M."/>
            <person name="Poon T.W."/>
            <person name="Priest M."/>
            <person name="Roberts A."/>
            <person name="Saif S."/>
            <person name="Shea T."/>
            <person name="Sisk P."/>
            <person name="Sykes S."/>
            <person name="Wortman J."/>
            <person name="Nusbaum C."/>
            <person name="Birren B."/>
        </authorList>
    </citation>
    <scope>NUCLEOTIDE SEQUENCE [LARGE SCALE GENOMIC DNA]</scope>
    <source>
        <strain evidence="3">WRAIR2</strain>
    </source>
</reference>
<evidence type="ECO:0000256" key="1">
    <source>
        <dbReference type="SAM" id="MobiDB-lite"/>
    </source>
</evidence>
<accession>A0A182NID3</accession>
<name>A0A182NID3_9DIPT</name>
<evidence type="ECO:0000313" key="2">
    <source>
        <dbReference type="EnsemblMetazoa" id="ADIR007406-PA"/>
    </source>
</evidence>
<keyword evidence="3" id="KW-1185">Reference proteome</keyword>
<feature type="compositionally biased region" description="Basic and acidic residues" evidence="1">
    <location>
        <begin position="66"/>
        <end position="81"/>
    </location>
</feature>
<dbReference type="EnsemblMetazoa" id="ADIR007406-RA">
    <property type="protein sequence ID" value="ADIR007406-PA"/>
    <property type="gene ID" value="ADIR007406"/>
</dbReference>
<sequence>MDTRAISREESDDSTQQNNHHHHPHHHHHHHGHGHNRGGKVPFNGYTSEEYLDRLEPNGNIPADKSYSKREYRPRGTHFEPEASSSQLVKTGRAVSPDSSSIGGVGSE</sequence>
<dbReference type="AlphaFoldDB" id="A0A182NID3"/>
<reference evidence="2" key="2">
    <citation type="submission" date="2020-05" db="UniProtKB">
        <authorList>
            <consortium name="EnsemblMetazoa"/>
        </authorList>
    </citation>
    <scope>IDENTIFICATION</scope>
    <source>
        <strain evidence="2">WRAIR2</strain>
    </source>
</reference>
<dbReference type="Proteomes" id="UP000075884">
    <property type="component" value="Unassembled WGS sequence"/>
</dbReference>
<proteinExistence type="predicted"/>
<evidence type="ECO:0000313" key="3">
    <source>
        <dbReference type="Proteomes" id="UP000075884"/>
    </source>
</evidence>
<dbReference type="VEuPathDB" id="VectorBase:ADIR007406"/>
<feature type="region of interest" description="Disordered" evidence="1">
    <location>
        <begin position="1"/>
        <end position="108"/>
    </location>
</feature>
<dbReference type="STRING" id="7168.A0A182NID3"/>
<organism evidence="2 3">
    <name type="scientific">Anopheles dirus</name>
    <dbReference type="NCBI Taxonomy" id="7168"/>
    <lineage>
        <taxon>Eukaryota</taxon>
        <taxon>Metazoa</taxon>
        <taxon>Ecdysozoa</taxon>
        <taxon>Arthropoda</taxon>
        <taxon>Hexapoda</taxon>
        <taxon>Insecta</taxon>
        <taxon>Pterygota</taxon>
        <taxon>Neoptera</taxon>
        <taxon>Endopterygota</taxon>
        <taxon>Diptera</taxon>
        <taxon>Nematocera</taxon>
        <taxon>Culicoidea</taxon>
        <taxon>Culicidae</taxon>
        <taxon>Anophelinae</taxon>
        <taxon>Anopheles</taxon>
    </lineage>
</organism>
<protein>
    <submittedName>
        <fullName evidence="2">Uncharacterized protein</fullName>
    </submittedName>
</protein>